<dbReference type="Proteomes" id="UP000787672">
    <property type="component" value="Unassembled WGS sequence"/>
</dbReference>
<dbReference type="EMBL" id="JAHLQN010000001">
    <property type="protein sequence ID" value="MBU5626600.1"/>
    <property type="molecule type" value="Genomic_DNA"/>
</dbReference>
<feature type="domain" description="Bacterial type II secretion system protein E" evidence="2">
    <location>
        <begin position="196"/>
        <end position="210"/>
    </location>
</feature>
<dbReference type="CDD" id="cd01131">
    <property type="entry name" value="PilT"/>
    <property type="match status" value="1"/>
</dbReference>
<evidence type="ECO:0000313" key="3">
    <source>
        <dbReference type="EMBL" id="MBU5626600.1"/>
    </source>
</evidence>
<name>A0ABS6F954_9FIRM</name>
<evidence type="ECO:0000313" key="4">
    <source>
        <dbReference type="Proteomes" id="UP000787672"/>
    </source>
</evidence>
<comment type="similarity">
    <text evidence="1">Belongs to the GSP E family.</text>
</comment>
<dbReference type="InterPro" id="IPR006321">
    <property type="entry name" value="PilT/PilU"/>
</dbReference>
<dbReference type="RefSeq" id="WP_216632078.1">
    <property type="nucleotide sequence ID" value="NZ_JAHLQN010000001.1"/>
</dbReference>
<evidence type="ECO:0000256" key="1">
    <source>
        <dbReference type="ARBA" id="ARBA00006611"/>
    </source>
</evidence>
<organism evidence="3 4">
    <name type="scientific">Dysosmobacter acutus</name>
    <dbReference type="NCBI Taxonomy" id="2841504"/>
    <lineage>
        <taxon>Bacteria</taxon>
        <taxon>Bacillati</taxon>
        <taxon>Bacillota</taxon>
        <taxon>Clostridia</taxon>
        <taxon>Eubacteriales</taxon>
        <taxon>Oscillospiraceae</taxon>
        <taxon>Dysosmobacter</taxon>
    </lineage>
</organism>
<reference evidence="3 4" key="1">
    <citation type="submission" date="2021-06" db="EMBL/GenBank/DDBJ databases">
        <authorList>
            <person name="Sun Q."/>
            <person name="Li D."/>
        </authorList>
    </citation>
    <scope>NUCLEOTIDE SEQUENCE [LARGE SCALE GENOMIC DNA]</scope>
    <source>
        <strain evidence="3 4">MSJ-2</strain>
    </source>
</reference>
<comment type="caution">
    <text evidence="3">The sequence shown here is derived from an EMBL/GenBank/DDBJ whole genome shotgun (WGS) entry which is preliminary data.</text>
</comment>
<dbReference type="InterPro" id="IPR001482">
    <property type="entry name" value="T2SS/T4SS_dom"/>
</dbReference>
<dbReference type="PANTHER" id="PTHR30486">
    <property type="entry name" value="TWITCHING MOTILITY PROTEIN PILT"/>
    <property type="match status" value="1"/>
</dbReference>
<accession>A0ABS6F954</accession>
<proteinExistence type="inferred from homology"/>
<sequence>MADLIEYLRRAVEDGASDIFIVAGGMVSYKRDGRILPVSDTKVFPPETERLIGEIYRMAGREQDRYLKTGDDDFSFAQPGLARFRVNTYRQRGSMAAVIRVVSFEIPDHKVLGIPDSVMEVADVSHGMVVISGTAGSGKSTTQACLIDRINRTRSAHVITLEDPIEFLYRDEKSIISQREIAIDTEDYLSALRSCLRQAPDVILLGEMRDYETIRTAMTAAETGHLVITTLHTQGAVSTIDRIIDIFPPAQQAQVRTQLSMVLHSVISQQLLPGKEGGRVPAVEVMRVNGAIRNMIRDSKNYQIDNVIQTSSAEGMISMDQAIWKLYQEGAIGEETAADYAANPEQMRRRLSQGK</sequence>
<dbReference type="PROSITE" id="PS00662">
    <property type="entry name" value="T2SP_E"/>
    <property type="match status" value="1"/>
</dbReference>
<evidence type="ECO:0000259" key="2">
    <source>
        <dbReference type="PROSITE" id="PS00662"/>
    </source>
</evidence>
<gene>
    <name evidence="3" type="ORF">KQI82_06655</name>
</gene>
<protein>
    <submittedName>
        <fullName evidence="3">PilT/PilU family type 4a pilus ATPase</fullName>
    </submittedName>
</protein>
<keyword evidence="4" id="KW-1185">Reference proteome</keyword>
<dbReference type="InterPro" id="IPR050921">
    <property type="entry name" value="T4SS_GSP_E_ATPase"/>
</dbReference>
<dbReference type="Pfam" id="PF00437">
    <property type="entry name" value="T2SSE"/>
    <property type="match status" value="1"/>
</dbReference>
<dbReference type="NCBIfam" id="TIGR01420">
    <property type="entry name" value="pilT_fam"/>
    <property type="match status" value="1"/>
</dbReference>